<proteinExistence type="inferred from homology"/>
<evidence type="ECO:0000256" key="2">
    <source>
        <dbReference type="SAM" id="SignalP"/>
    </source>
</evidence>
<gene>
    <name evidence="3" type="ORF">H7F53_11350</name>
</gene>
<accession>A0A7X1FZ95</accession>
<reference evidence="3 4" key="1">
    <citation type="submission" date="2020-08" db="EMBL/GenBank/DDBJ databases">
        <title>The genome sequence of type strain Novosphingobium piscinae KCTC 42194.</title>
        <authorList>
            <person name="Liu Y."/>
        </authorList>
    </citation>
    <scope>NUCLEOTIDE SEQUENCE [LARGE SCALE GENOMIC DNA]</scope>
    <source>
        <strain evidence="3 4">KCTC 42194</strain>
    </source>
</reference>
<organism evidence="3 4">
    <name type="scientific">Novosphingobium piscinae</name>
    <dbReference type="NCBI Taxonomy" id="1507448"/>
    <lineage>
        <taxon>Bacteria</taxon>
        <taxon>Pseudomonadati</taxon>
        <taxon>Pseudomonadota</taxon>
        <taxon>Alphaproteobacteria</taxon>
        <taxon>Sphingomonadales</taxon>
        <taxon>Sphingomonadaceae</taxon>
        <taxon>Novosphingobium</taxon>
    </lineage>
</organism>
<evidence type="ECO:0000256" key="1">
    <source>
        <dbReference type="ARBA" id="ARBA00010552"/>
    </source>
</evidence>
<evidence type="ECO:0000313" key="4">
    <source>
        <dbReference type="Proteomes" id="UP000551327"/>
    </source>
</evidence>
<dbReference type="PROSITE" id="PS01094">
    <property type="entry name" value="UPF0076"/>
    <property type="match status" value="1"/>
</dbReference>
<dbReference type="InterPro" id="IPR035959">
    <property type="entry name" value="RutC-like_sf"/>
</dbReference>
<keyword evidence="3" id="KW-0255">Endonuclease</keyword>
<protein>
    <submittedName>
        <fullName evidence="3">Endonuclease</fullName>
    </submittedName>
</protein>
<keyword evidence="2" id="KW-0732">Signal</keyword>
<dbReference type="AlphaFoldDB" id="A0A7X1FZ95"/>
<dbReference type="GO" id="GO:0005829">
    <property type="term" value="C:cytosol"/>
    <property type="evidence" value="ECO:0007669"/>
    <property type="project" value="TreeGrafter"/>
</dbReference>
<dbReference type="SUPFAM" id="SSF55298">
    <property type="entry name" value="YjgF-like"/>
    <property type="match status" value="1"/>
</dbReference>
<dbReference type="Proteomes" id="UP000551327">
    <property type="component" value="Unassembled WGS sequence"/>
</dbReference>
<name>A0A7X1FZ95_9SPHN</name>
<dbReference type="GO" id="GO:0019239">
    <property type="term" value="F:deaminase activity"/>
    <property type="evidence" value="ECO:0007669"/>
    <property type="project" value="TreeGrafter"/>
</dbReference>
<dbReference type="Gene3D" id="3.30.1330.40">
    <property type="entry name" value="RutC-like"/>
    <property type="match status" value="1"/>
</dbReference>
<keyword evidence="3" id="KW-0378">Hydrolase</keyword>
<dbReference type="EMBL" id="JACLAX010000010">
    <property type="protein sequence ID" value="MBC2669739.1"/>
    <property type="molecule type" value="Genomic_DNA"/>
</dbReference>
<feature type="signal peptide" evidence="2">
    <location>
        <begin position="1"/>
        <end position="27"/>
    </location>
</feature>
<dbReference type="InterPro" id="IPR019897">
    <property type="entry name" value="RidA_CS"/>
</dbReference>
<dbReference type="PANTHER" id="PTHR11803:SF59">
    <property type="entry name" value="ENDORIBONUCLEASE"/>
    <property type="match status" value="1"/>
</dbReference>
<comment type="caution">
    <text evidence="3">The sequence shown here is derived from an EMBL/GenBank/DDBJ whole genome shotgun (WGS) entry which is preliminary data.</text>
</comment>
<feature type="chain" id="PRO_5031139739" evidence="2">
    <location>
        <begin position="28"/>
        <end position="171"/>
    </location>
</feature>
<keyword evidence="4" id="KW-1185">Reference proteome</keyword>
<dbReference type="PANTHER" id="PTHR11803">
    <property type="entry name" value="2-IMINOBUTANOATE/2-IMINOPROPANOATE DEAMINASE RIDA"/>
    <property type="match status" value="1"/>
</dbReference>
<dbReference type="GO" id="GO:0004519">
    <property type="term" value="F:endonuclease activity"/>
    <property type="evidence" value="ECO:0007669"/>
    <property type="project" value="UniProtKB-KW"/>
</dbReference>
<keyword evidence="3" id="KW-0540">Nuclease</keyword>
<comment type="similarity">
    <text evidence="1">Belongs to the RutC family.</text>
</comment>
<sequence>MTKPTLATVGALSAALAAALFAPAVQAKKAPPAPAVIERTGQPQGVIASTALLPVGSKILYISGTTPSPIDPAKPDELGDTATQTQSVLSKIKAQLEGMGWSMGDIVKMNVFLVAALPGGRMDSAGMNSVFKTYFGTPEQPNKPTRSTVQVAALGRPTMLVEIEAIAAKAP</sequence>
<dbReference type="Pfam" id="PF01042">
    <property type="entry name" value="Ribonuc_L-PSP"/>
    <property type="match status" value="1"/>
</dbReference>
<dbReference type="InterPro" id="IPR006175">
    <property type="entry name" value="YjgF/YER057c/UK114"/>
</dbReference>
<dbReference type="RefSeq" id="WP_185679603.1">
    <property type="nucleotide sequence ID" value="NZ_JACLAX010000010.1"/>
</dbReference>
<evidence type="ECO:0000313" key="3">
    <source>
        <dbReference type="EMBL" id="MBC2669739.1"/>
    </source>
</evidence>